<evidence type="ECO:0000256" key="1">
    <source>
        <dbReference type="SAM" id="Phobius"/>
    </source>
</evidence>
<evidence type="ECO:0000313" key="4">
    <source>
        <dbReference type="Proteomes" id="UP000091914"/>
    </source>
</evidence>
<reference evidence="3 4" key="1">
    <citation type="submission" date="2016-06" db="EMBL/GenBank/DDBJ databases">
        <authorList>
            <person name="Kjaerup R.B."/>
            <person name="Dalgaard T.S."/>
            <person name="Juul-Madsen H.R."/>
        </authorList>
    </citation>
    <scope>NUCLEOTIDE SEQUENCE [LARGE SCALE GENOMIC DNA]</scope>
    <source>
        <strain evidence="3 4">852002-51834_SCH5396731</strain>
    </source>
</reference>
<feature type="transmembrane region" description="Helical" evidence="1">
    <location>
        <begin position="21"/>
        <end position="41"/>
    </location>
</feature>
<feature type="domain" description="Solute-binding protein family 5" evidence="2">
    <location>
        <begin position="111"/>
        <end position="461"/>
    </location>
</feature>
<keyword evidence="1" id="KW-0812">Transmembrane</keyword>
<dbReference type="Proteomes" id="UP000091914">
    <property type="component" value="Unassembled WGS sequence"/>
</dbReference>
<accession>A0A1A0V6T3</accession>
<dbReference type="GO" id="GO:0015833">
    <property type="term" value="P:peptide transport"/>
    <property type="evidence" value="ECO:0007669"/>
    <property type="project" value="TreeGrafter"/>
</dbReference>
<comment type="caution">
    <text evidence="3">The sequence shown here is derived from an EMBL/GenBank/DDBJ whole genome shotgun (WGS) entry which is preliminary data.</text>
</comment>
<dbReference type="AlphaFoldDB" id="A0A1A0V6T3"/>
<protein>
    <recommendedName>
        <fullName evidence="2">Solute-binding protein family 5 domain-containing protein</fullName>
    </recommendedName>
</protein>
<dbReference type="Gene3D" id="3.10.105.10">
    <property type="entry name" value="Dipeptide-binding Protein, Domain 3"/>
    <property type="match status" value="1"/>
</dbReference>
<dbReference type="Gene3D" id="3.90.76.10">
    <property type="entry name" value="Dipeptide-binding Protein, Domain 1"/>
    <property type="match status" value="1"/>
</dbReference>
<keyword evidence="1" id="KW-0472">Membrane</keyword>
<name>A0A1A0V6T3_9MYCO</name>
<evidence type="ECO:0000259" key="2">
    <source>
        <dbReference type="Pfam" id="PF00496"/>
    </source>
</evidence>
<evidence type="ECO:0000313" key="3">
    <source>
        <dbReference type="EMBL" id="OBB78930.1"/>
    </source>
</evidence>
<dbReference type="PANTHER" id="PTHR30290:SF65">
    <property type="entry name" value="MONOACYL PHOSPHATIDYLINOSITOL TETRAMANNOSIDE-BINDING PROTEIN LPQW-RELATED"/>
    <property type="match status" value="1"/>
</dbReference>
<dbReference type="RefSeq" id="WP_064885550.1">
    <property type="nucleotide sequence ID" value="NZ_LZSX01000099.1"/>
</dbReference>
<keyword evidence="1" id="KW-1133">Transmembrane helix</keyword>
<dbReference type="PANTHER" id="PTHR30290">
    <property type="entry name" value="PERIPLASMIC BINDING COMPONENT OF ABC TRANSPORTER"/>
    <property type="match status" value="1"/>
</dbReference>
<proteinExistence type="predicted"/>
<dbReference type="InterPro" id="IPR000914">
    <property type="entry name" value="SBP_5_dom"/>
</dbReference>
<organism evidence="3 4">
    <name type="scientific">Mycobacterium colombiense</name>
    <dbReference type="NCBI Taxonomy" id="339268"/>
    <lineage>
        <taxon>Bacteria</taxon>
        <taxon>Bacillati</taxon>
        <taxon>Actinomycetota</taxon>
        <taxon>Actinomycetes</taxon>
        <taxon>Mycobacteriales</taxon>
        <taxon>Mycobacteriaceae</taxon>
        <taxon>Mycobacterium</taxon>
        <taxon>Mycobacterium avium complex (MAC)</taxon>
    </lineage>
</organism>
<sequence length="564" mass="58389">MATGYRGTGADRGALISHRALAGWIGAGLAVVLVAAVTLTACAGSAASQIDYVVDGPLSTYNTNTVAGAASAGAQAFARTLTGFSYHGPDGQTVADRDFGTVSVVGGTPLVLDYQIADNAVYSDGKPVTCDDIVLAWAAQSGKFPDFHAATQAGYLDIANVECMPGQKKARVSFVPDRGIVDYTQLFTATTLMPSHVIADQLNVDVTAALLSNNGPLVQQIAKLWNTTWDLKPGVDVKRFPSSGPYKIESVLDGGAVVLVANDRWWGPKAITKRVTVWSQGPDIQDRVNSRSVDVVDVAAGSSGALTTPDNYERSDAPSDGVEQLIFAPQGPLAAPKARRAVALCTPRDSLAKDAGTSIANSRLDPATDDAVSAADGAAEAEPFGKADPVAARNALGGAPLTVRIGYRGPNARLAVNVGVITKACAVAGVTVTGVILDGPGPQALRDGKIDALLASTGGATGSGSTGSSGLDAYALHTGNGNNLSGYSNPQVDNAISALAVSADASERVRLLTETAPILWGDMPTLPLYRQQRTLLTSKKMYAVSKNPTRWGAGWNMDRWALIQ</sequence>
<dbReference type="Pfam" id="PF00496">
    <property type="entry name" value="SBP_bac_5"/>
    <property type="match status" value="1"/>
</dbReference>
<dbReference type="SUPFAM" id="SSF53850">
    <property type="entry name" value="Periplasmic binding protein-like II"/>
    <property type="match status" value="1"/>
</dbReference>
<gene>
    <name evidence="3" type="ORF">A5760_21290</name>
</gene>
<dbReference type="EMBL" id="LZSX01000099">
    <property type="protein sequence ID" value="OBB78930.1"/>
    <property type="molecule type" value="Genomic_DNA"/>
</dbReference>
<dbReference type="Gene3D" id="3.40.190.10">
    <property type="entry name" value="Periplasmic binding protein-like II"/>
    <property type="match status" value="1"/>
</dbReference>
<dbReference type="InterPro" id="IPR039424">
    <property type="entry name" value="SBP_5"/>
</dbReference>
<dbReference type="GO" id="GO:1904680">
    <property type="term" value="F:peptide transmembrane transporter activity"/>
    <property type="evidence" value="ECO:0007669"/>
    <property type="project" value="TreeGrafter"/>
</dbReference>